<dbReference type="InterPro" id="IPR002328">
    <property type="entry name" value="ADH_Zn_CS"/>
</dbReference>
<comment type="cofactor">
    <cofactor evidence="4">
        <name>Zn(2+)</name>
        <dbReference type="ChEBI" id="CHEBI:29105"/>
    </cofactor>
</comment>
<dbReference type="PROSITE" id="PS00059">
    <property type="entry name" value="ADH_ZINC"/>
    <property type="match status" value="1"/>
</dbReference>
<sequence length="346" mass="35956">MAKIMKAVRLEAVGSIALREVDKPDIGPDELLVRVEACGVCGTDRHLFHGEFPCTPPVTPGHEFSGIVEAIGKSVSGFAVGDRVTGDPNIACGRCAHCHAGRVNLCSNLRAIGIHRDGGFAEYLALPQKQAFILPASLKPTHGAFCEPLGCCLHGVELAEIRPGSSVAVLGGGVIGLLTVQLARLAGATTIILSTRQASRRALAEDLGATATVDPTAADVINTVAGPAGLAPGGVDVVFECAGVRETVEQSMRLARAGGTVVIVGVTPQGMKAEFEPFDLLFRELKVLGSFLNPYTHRRAAELIASGTIEIDRLISRQVALEDAAAVIANPPAPGEVKVLVVPHPG</sequence>
<dbReference type="SUPFAM" id="SSF51735">
    <property type="entry name" value="NAD(P)-binding Rossmann-fold domains"/>
    <property type="match status" value="1"/>
</dbReference>
<keyword evidence="7" id="KW-1185">Reference proteome</keyword>
<evidence type="ECO:0000256" key="2">
    <source>
        <dbReference type="ARBA" id="ARBA00022833"/>
    </source>
</evidence>
<proteinExistence type="inferred from homology"/>
<dbReference type="AlphaFoldDB" id="A0A2W7CM52"/>
<feature type="domain" description="Enoyl reductase (ER)" evidence="5">
    <location>
        <begin position="11"/>
        <end position="341"/>
    </location>
</feature>
<name>A0A2W7CM52_9HYPH</name>
<comment type="similarity">
    <text evidence="4">Belongs to the zinc-containing alcohol dehydrogenase family.</text>
</comment>
<reference evidence="7" key="1">
    <citation type="submission" date="2017-03" db="EMBL/GenBank/DDBJ databases">
        <authorList>
            <person name="Safronova V.I."/>
            <person name="Sazanova A.L."/>
            <person name="Chirak E.R."/>
        </authorList>
    </citation>
    <scope>NUCLEOTIDE SEQUENCE [LARGE SCALE GENOMIC DNA]</scope>
    <source>
        <strain evidence="7">Ach-343</strain>
    </source>
</reference>
<evidence type="ECO:0000256" key="3">
    <source>
        <dbReference type="ARBA" id="ARBA00023002"/>
    </source>
</evidence>
<dbReference type="PANTHER" id="PTHR43401">
    <property type="entry name" value="L-THREONINE 3-DEHYDROGENASE"/>
    <property type="match status" value="1"/>
</dbReference>
<evidence type="ECO:0000256" key="4">
    <source>
        <dbReference type="RuleBase" id="RU361277"/>
    </source>
</evidence>
<protein>
    <submittedName>
        <fullName evidence="6">Iditol 2-dehydrogenase</fullName>
    </submittedName>
</protein>
<dbReference type="InterPro" id="IPR013154">
    <property type="entry name" value="ADH-like_N"/>
</dbReference>
<dbReference type="Proteomes" id="UP000248616">
    <property type="component" value="Unassembled WGS sequence"/>
</dbReference>
<dbReference type="SUPFAM" id="SSF50129">
    <property type="entry name" value="GroES-like"/>
    <property type="match status" value="1"/>
</dbReference>
<dbReference type="Pfam" id="PF08240">
    <property type="entry name" value="ADH_N"/>
    <property type="match status" value="1"/>
</dbReference>
<gene>
    <name evidence="6" type="ORF">B5V02_15005</name>
</gene>
<evidence type="ECO:0000313" key="6">
    <source>
        <dbReference type="EMBL" id="PZV37593.1"/>
    </source>
</evidence>
<evidence type="ECO:0000259" key="5">
    <source>
        <dbReference type="SMART" id="SM00829"/>
    </source>
</evidence>
<keyword evidence="3" id="KW-0560">Oxidoreductase</keyword>
<dbReference type="InterPro" id="IPR050129">
    <property type="entry name" value="Zn_alcohol_dh"/>
</dbReference>
<organism evidence="6 7">
    <name type="scientific">Mesorhizobium kowhaii</name>
    <dbReference type="NCBI Taxonomy" id="1300272"/>
    <lineage>
        <taxon>Bacteria</taxon>
        <taxon>Pseudomonadati</taxon>
        <taxon>Pseudomonadota</taxon>
        <taxon>Alphaproteobacteria</taxon>
        <taxon>Hyphomicrobiales</taxon>
        <taxon>Phyllobacteriaceae</taxon>
        <taxon>Mesorhizobium</taxon>
    </lineage>
</organism>
<dbReference type="CDD" id="cd08234">
    <property type="entry name" value="threonine_DH_like"/>
    <property type="match status" value="1"/>
</dbReference>
<dbReference type="OrthoDB" id="9809185at2"/>
<dbReference type="InterPro" id="IPR036291">
    <property type="entry name" value="NAD(P)-bd_dom_sf"/>
</dbReference>
<dbReference type="InterPro" id="IPR020843">
    <property type="entry name" value="ER"/>
</dbReference>
<keyword evidence="2 4" id="KW-0862">Zinc</keyword>
<evidence type="ECO:0000313" key="7">
    <source>
        <dbReference type="Proteomes" id="UP000248616"/>
    </source>
</evidence>
<dbReference type="Gene3D" id="3.40.50.720">
    <property type="entry name" value="NAD(P)-binding Rossmann-like Domain"/>
    <property type="match status" value="1"/>
</dbReference>
<comment type="caution">
    <text evidence="6">The sequence shown here is derived from an EMBL/GenBank/DDBJ whole genome shotgun (WGS) entry which is preliminary data.</text>
</comment>
<dbReference type="GO" id="GO:0008270">
    <property type="term" value="F:zinc ion binding"/>
    <property type="evidence" value="ECO:0007669"/>
    <property type="project" value="InterPro"/>
</dbReference>
<accession>A0A2W7CM52</accession>
<dbReference type="PANTHER" id="PTHR43401:SF2">
    <property type="entry name" value="L-THREONINE 3-DEHYDROGENASE"/>
    <property type="match status" value="1"/>
</dbReference>
<dbReference type="Pfam" id="PF00107">
    <property type="entry name" value="ADH_zinc_N"/>
    <property type="match status" value="1"/>
</dbReference>
<dbReference type="InterPro" id="IPR013149">
    <property type="entry name" value="ADH-like_C"/>
</dbReference>
<dbReference type="Gene3D" id="3.90.180.10">
    <property type="entry name" value="Medium-chain alcohol dehydrogenases, catalytic domain"/>
    <property type="match status" value="1"/>
</dbReference>
<evidence type="ECO:0000256" key="1">
    <source>
        <dbReference type="ARBA" id="ARBA00022723"/>
    </source>
</evidence>
<dbReference type="InterPro" id="IPR011032">
    <property type="entry name" value="GroES-like_sf"/>
</dbReference>
<keyword evidence="1 4" id="KW-0479">Metal-binding</keyword>
<dbReference type="EMBL" id="MZXV01000032">
    <property type="protein sequence ID" value="PZV37593.1"/>
    <property type="molecule type" value="Genomic_DNA"/>
</dbReference>
<dbReference type="GO" id="GO:0016616">
    <property type="term" value="F:oxidoreductase activity, acting on the CH-OH group of donors, NAD or NADP as acceptor"/>
    <property type="evidence" value="ECO:0007669"/>
    <property type="project" value="UniProtKB-ARBA"/>
</dbReference>
<dbReference type="SMART" id="SM00829">
    <property type="entry name" value="PKS_ER"/>
    <property type="match status" value="1"/>
</dbReference>